<comment type="similarity">
    <text evidence="2">Belongs to the class-II aminoacyl-tRNA synthetase family.</text>
</comment>
<protein>
    <recommendedName>
        <fullName evidence="3">glycine--tRNA ligase</fullName>
        <ecNumber evidence="3">6.1.1.14</ecNumber>
    </recommendedName>
</protein>
<dbReference type="GO" id="GO:0004820">
    <property type="term" value="F:glycine-tRNA ligase activity"/>
    <property type="evidence" value="ECO:0007669"/>
    <property type="project" value="UniProtKB-EC"/>
</dbReference>
<evidence type="ECO:0000256" key="6">
    <source>
        <dbReference type="ARBA" id="ARBA00022741"/>
    </source>
</evidence>
<evidence type="ECO:0000256" key="3">
    <source>
        <dbReference type="ARBA" id="ARBA00012829"/>
    </source>
</evidence>
<comment type="subcellular location">
    <subcellularLocation>
        <location evidence="1">Cytoplasm</location>
    </subcellularLocation>
</comment>
<feature type="non-terminal residue" evidence="12">
    <location>
        <position position="1"/>
    </location>
</feature>
<dbReference type="PANTHER" id="PTHR30075">
    <property type="entry name" value="GLYCYL-TRNA SYNTHETASE"/>
    <property type="match status" value="1"/>
</dbReference>
<keyword evidence="8" id="KW-0648">Protein biosynthesis</keyword>
<proteinExistence type="inferred from homology"/>
<evidence type="ECO:0000256" key="10">
    <source>
        <dbReference type="ARBA" id="ARBA00047937"/>
    </source>
</evidence>
<evidence type="ECO:0000313" key="12">
    <source>
        <dbReference type="EMBL" id="EQD61534.1"/>
    </source>
</evidence>
<dbReference type="EC" id="6.1.1.14" evidence="3"/>
<sequence length="176" mass="19025">VAAGVFEAVLAVAPSSLVDFDRRLRALADFTHAPECAALVAANKRVGNILRKQGEAGVLPAKAIDKSLLRAPSELTLALALQIARDRIGRAVSNHDYREALAIPSRVDLFQMAPAFFAPFDVTPAELPQCSLIGQMGSFFEQVMVVDDDPAIRANRLALLAEFQRVFNSIADLARL</sequence>
<dbReference type="GO" id="GO:0006426">
    <property type="term" value="P:glycyl-tRNA aminoacylation"/>
    <property type="evidence" value="ECO:0007669"/>
    <property type="project" value="InterPro"/>
</dbReference>
<dbReference type="GO" id="GO:0004814">
    <property type="term" value="F:arginine-tRNA ligase activity"/>
    <property type="evidence" value="ECO:0007669"/>
    <property type="project" value="InterPro"/>
</dbReference>
<evidence type="ECO:0000256" key="5">
    <source>
        <dbReference type="ARBA" id="ARBA00022598"/>
    </source>
</evidence>
<dbReference type="GO" id="GO:0005524">
    <property type="term" value="F:ATP binding"/>
    <property type="evidence" value="ECO:0007669"/>
    <property type="project" value="UniProtKB-KW"/>
</dbReference>
<dbReference type="PANTHER" id="PTHR30075:SF2">
    <property type="entry name" value="GLYCINE--TRNA LIGASE, CHLOROPLASTIC_MITOCHONDRIAL 2"/>
    <property type="match status" value="1"/>
</dbReference>
<dbReference type="PROSITE" id="PS50861">
    <property type="entry name" value="AA_TRNA_LIGASE_II_GLYAB"/>
    <property type="match status" value="1"/>
</dbReference>
<organism evidence="12">
    <name type="scientific">mine drainage metagenome</name>
    <dbReference type="NCBI Taxonomy" id="410659"/>
    <lineage>
        <taxon>unclassified sequences</taxon>
        <taxon>metagenomes</taxon>
        <taxon>ecological metagenomes</taxon>
    </lineage>
</organism>
<reference evidence="12" key="2">
    <citation type="journal article" date="2014" name="ISME J.">
        <title>Microbial stratification in low pH oxic and suboxic macroscopic growths along an acid mine drainage.</title>
        <authorList>
            <person name="Mendez-Garcia C."/>
            <person name="Mesa V."/>
            <person name="Sprenger R.R."/>
            <person name="Richter M."/>
            <person name="Diez M.S."/>
            <person name="Solano J."/>
            <person name="Bargiela R."/>
            <person name="Golyshina O.V."/>
            <person name="Manteca A."/>
            <person name="Ramos J.L."/>
            <person name="Gallego J.R."/>
            <person name="Llorente I."/>
            <person name="Martins Dos Santos V.A."/>
            <person name="Jensen O.N."/>
            <person name="Pelaez A.I."/>
            <person name="Sanchez J."/>
            <person name="Ferrer M."/>
        </authorList>
    </citation>
    <scope>NUCLEOTIDE SEQUENCE</scope>
</reference>
<name>T1C836_9ZZZZ</name>
<evidence type="ECO:0000256" key="7">
    <source>
        <dbReference type="ARBA" id="ARBA00022840"/>
    </source>
</evidence>
<dbReference type="InterPro" id="IPR006194">
    <property type="entry name" value="Gly-tRNA-synth_heterodimer"/>
</dbReference>
<keyword evidence="4" id="KW-0963">Cytoplasm</keyword>
<evidence type="ECO:0000259" key="11">
    <source>
        <dbReference type="SMART" id="SM00836"/>
    </source>
</evidence>
<gene>
    <name evidence="12" type="ORF">B2A_03203</name>
</gene>
<evidence type="ECO:0000256" key="4">
    <source>
        <dbReference type="ARBA" id="ARBA00022490"/>
    </source>
</evidence>
<keyword evidence="9 12" id="KW-0030">Aminoacyl-tRNA synthetase</keyword>
<keyword evidence="5" id="KW-0436">Ligase</keyword>
<keyword evidence="6" id="KW-0547">Nucleotide-binding</keyword>
<evidence type="ECO:0000256" key="9">
    <source>
        <dbReference type="ARBA" id="ARBA00023146"/>
    </source>
</evidence>
<evidence type="ECO:0000256" key="2">
    <source>
        <dbReference type="ARBA" id="ARBA00008226"/>
    </source>
</evidence>
<dbReference type="GO" id="GO:0005829">
    <property type="term" value="C:cytosol"/>
    <property type="evidence" value="ECO:0007669"/>
    <property type="project" value="TreeGrafter"/>
</dbReference>
<dbReference type="InterPro" id="IPR008909">
    <property type="entry name" value="DALR_anticod-bd"/>
</dbReference>
<dbReference type="GO" id="GO:0006420">
    <property type="term" value="P:arginyl-tRNA aminoacylation"/>
    <property type="evidence" value="ECO:0007669"/>
    <property type="project" value="InterPro"/>
</dbReference>
<evidence type="ECO:0000256" key="8">
    <source>
        <dbReference type="ARBA" id="ARBA00022917"/>
    </source>
</evidence>
<comment type="catalytic activity">
    <reaction evidence="10">
        <text>tRNA(Gly) + glycine + ATP = glycyl-tRNA(Gly) + AMP + diphosphate</text>
        <dbReference type="Rhea" id="RHEA:16013"/>
        <dbReference type="Rhea" id="RHEA-COMP:9664"/>
        <dbReference type="Rhea" id="RHEA-COMP:9683"/>
        <dbReference type="ChEBI" id="CHEBI:30616"/>
        <dbReference type="ChEBI" id="CHEBI:33019"/>
        <dbReference type="ChEBI" id="CHEBI:57305"/>
        <dbReference type="ChEBI" id="CHEBI:78442"/>
        <dbReference type="ChEBI" id="CHEBI:78522"/>
        <dbReference type="ChEBI" id="CHEBI:456215"/>
        <dbReference type="EC" id="6.1.1.14"/>
    </reaction>
</comment>
<accession>T1C836</accession>
<feature type="domain" description="DALR anticodon binding" evidence="11">
    <location>
        <begin position="45"/>
        <end position="176"/>
    </location>
</feature>
<dbReference type="AlphaFoldDB" id="T1C836"/>
<reference evidence="12" key="1">
    <citation type="submission" date="2013-08" db="EMBL/GenBank/DDBJ databases">
        <authorList>
            <person name="Mendez C."/>
            <person name="Richter M."/>
            <person name="Ferrer M."/>
            <person name="Sanchez J."/>
        </authorList>
    </citation>
    <scope>NUCLEOTIDE SEQUENCE</scope>
</reference>
<dbReference type="SMART" id="SM00836">
    <property type="entry name" value="DALR_1"/>
    <property type="match status" value="1"/>
</dbReference>
<comment type="caution">
    <text evidence="12">The sequence shown here is derived from an EMBL/GenBank/DDBJ whole genome shotgun (WGS) entry which is preliminary data.</text>
</comment>
<dbReference type="EMBL" id="AUZZ01002141">
    <property type="protein sequence ID" value="EQD61534.1"/>
    <property type="molecule type" value="Genomic_DNA"/>
</dbReference>
<keyword evidence="7" id="KW-0067">ATP-binding</keyword>
<evidence type="ECO:0000256" key="1">
    <source>
        <dbReference type="ARBA" id="ARBA00004496"/>
    </source>
</evidence>